<protein>
    <submittedName>
        <fullName evidence="2">Uncharacterized protein</fullName>
    </submittedName>
</protein>
<reference evidence="2" key="1">
    <citation type="submission" date="2020-08" db="EMBL/GenBank/DDBJ databases">
        <title>Genome sequencing and assembly of the red palm weevil Rhynchophorus ferrugineus.</title>
        <authorList>
            <person name="Dias G.B."/>
            <person name="Bergman C.M."/>
            <person name="Manee M."/>
        </authorList>
    </citation>
    <scope>NUCLEOTIDE SEQUENCE</scope>
    <source>
        <strain evidence="2">AA-2017</strain>
        <tissue evidence="2">Whole larva</tissue>
    </source>
</reference>
<gene>
    <name evidence="2" type="ORF">GWI33_001940</name>
</gene>
<evidence type="ECO:0000256" key="1">
    <source>
        <dbReference type="SAM" id="MobiDB-lite"/>
    </source>
</evidence>
<proteinExistence type="predicted"/>
<name>A0A834IYV6_RHYFE</name>
<evidence type="ECO:0000313" key="3">
    <source>
        <dbReference type="Proteomes" id="UP000625711"/>
    </source>
</evidence>
<comment type="caution">
    <text evidence="2">The sequence shown here is derived from an EMBL/GenBank/DDBJ whole genome shotgun (WGS) entry which is preliminary data.</text>
</comment>
<sequence length="112" mass="12694">MYPSTPWSTDPDTTTLGQTKISTFFRRFQSSHVPRPTIIFSPSAVPVVFTTKSDRESTFWTNGPDTYATTNQTAWGRRGRRRTRRVDICSQTSPRTDDFRSNADLSGQILDG</sequence>
<keyword evidence="3" id="KW-1185">Reference proteome</keyword>
<evidence type="ECO:0000313" key="2">
    <source>
        <dbReference type="EMBL" id="KAF7282792.1"/>
    </source>
</evidence>
<feature type="region of interest" description="Disordered" evidence="1">
    <location>
        <begin position="89"/>
        <end position="112"/>
    </location>
</feature>
<dbReference type="EMBL" id="JAACXV010000156">
    <property type="protein sequence ID" value="KAF7282792.1"/>
    <property type="molecule type" value="Genomic_DNA"/>
</dbReference>
<dbReference type="Proteomes" id="UP000625711">
    <property type="component" value="Unassembled WGS sequence"/>
</dbReference>
<accession>A0A834IYV6</accession>
<organism evidence="2 3">
    <name type="scientific">Rhynchophorus ferrugineus</name>
    <name type="common">Red palm weevil</name>
    <name type="synonym">Curculio ferrugineus</name>
    <dbReference type="NCBI Taxonomy" id="354439"/>
    <lineage>
        <taxon>Eukaryota</taxon>
        <taxon>Metazoa</taxon>
        <taxon>Ecdysozoa</taxon>
        <taxon>Arthropoda</taxon>
        <taxon>Hexapoda</taxon>
        <taxon>Insecta</taxon>
        <taxon>Pterygota</taxon>
        <taxon>Neoptera</taxon>
        <taxon>Endopterygota</taxon>
        <taxon>Coleoptera</taxon>
        <taxon>Polyphaga</taxon>
        <taxon>Cucujiformia</taxon>
        <taxon>Curculionidae</taxon>
        <taxon>Dryophthorinae</taxon>
        <taxon>Rhynchophorus</taxon>
    </lineage>
</organism>
<dbReference type="AlphaFoldDB" id="A0A834IYV6"/>